<dbReference type="Gene3D" id="2.60.40.420">
    <property type="entry name" value="Cupredoxins - blue copper proteins"/>
    <property type="match status" value="3"/>
</dbReference>
<evidence type="ECO:0000313" key="7">
    <source>
        <dbReference type="EMBL" id="GAQ10375.1"/>
    </source>
</evidence>
<dbReference type="PANTHER" id="PTHR11709">
    <property type="entry name" value="MULTI-COPPER OXIDASE"/>
    <property type="match status" value="1"/>
</dbReference>
<keyword evidence="3" id="KW-0560">Oxidoreductase</keyword>
<comment type="caution">
    <text evidence="7">The sequence shown here is derived from an EMBL/GenBank/DDBJ whole genome shotgun (WGS) entry which is preliminary data.</text>
</comment>
<keyword evidence="2" id="KW-0479">Metal-binding</keyword>
<keyword evidence="4" id="KW-0186">Copper</keyword>
<dbReference type="PANTHER" id="PTHR11709:SF394">
    <property type="entry name" value="FI03373P-RELATED"/>
    <property type="match status" value="1"/>
</dbReference>
<dbReference type="EMBL" id="BCLY01000016">
    <property type="protein sequence ID" value="GAQ10375.1"/>
    <property type="molecule type" value="Genomic_DNA"/>
</dbReference>
<evidence type="ECO:0000256" key="1">
    <source>
        <dbReference type="ARBA" id="ARBA00010609"/>
    </source>
</evidence>
<evidence type="ECO:0000256" key="4">
    <source>
        <dbReference type="ARBA" id="ARBA00023008"/>
    </source>
</evidence>
<dbReference type="Pfam" id="PF07731">
    <property type="entry name" value="Cu-oxidase_2"/>
    <property type="match status" value="1"/>
</dbReference>
<protein>
    <submittedName>
        <fullName evidence="7">Uncharacterized protein</fullName>
    </submittedName>
</protein>
<dbReference type="InterPro" id="IPR045087">
    <property type="entry name" value="Cu-oxidase_fam"/>
</dbReference>
<dbReference type="InterPro" id="IPR011706">
    <property type="entry name" value="Cu-oxidase_C"/>
</dbReference>
<dbReference type="Pfam" id="PF07732">
    <property type="entry name" value="Cu-oxidase_3"/>
    <property type="match status" value="1"/>
</dbReference>
<sequence length="445" mass="49310">MDGAAGVSRCPIAPGSKFIYNLTVPENQSGTFWYYAHSGVSRADGLYGGFVVHAPSLNLTDRGLKSKEEEANYRDFYSKDLLLHDRRLPVPDSLLINGVGHFNCSMAVPARPVDCIEHYVDLSYLEFDDGQSLTGFTLTFSDGVFDLIQLDSNDVEPQPQVSSAGVLFLGQRMDAILIPSPGRTTHDQRSMTIKLDDETDLFSIATDKTTSPRADVSNFKLYPKLYLETVPSSRAILSSLPKHANQTYVVYTKIQKLSQNHNIPYAFFNRTSWKPQSNLSTPFIYAPRDKWDENQLSITTGPGPMWVDLVVNNLDEGSHPFHLHGHHFYVLHVYKAPIGWGSYNPFTDAHPPGLEPVDSANATDNGVGGGDTSPYDLSRAVLRDTVQIPSRGYAVLRFRAENPGVWLFHCHIVWHLANGMAMVVDVMRDESVDGVVSGGQECTAL</sequence>
<dbReference type="PROSITE" id="PS00080">
    <property type="entry name" value="MULTICOPPER_OXIDASE2"/>
    <property type="match status" value="1"/>
</dbReference>
<dbReference type="GO" id="GO:0016491">
    <property type="term" value="F:oxidoreductase activity"/>
    <property type="evidence" value="ECO:0007669"/>
    <property type="project" value="UniProtKB-KW"/>
</dbReference>
<dbReference type="InterPro" id="IPR011707">
    <property type="entry name" value="Cu-oxidase-like_N"/>
</dbReference>
<dbReference type="GO" id="GO:0005507">
    <property type="term" value="F:copper ion binding"/>
    <property type="evidence" value="ECO:0007669"/>
    <property type="project" value="InterPro"/>
</dbReference>
<dbReference type="PROSITE" id="PS00079">
    <property type="entry name" value="MULTICOPPER_OXIDASE1"/>
    <property type="match status" value="1"/>
</dbReference>
<dbReference type="InterPro" id="IPR033138">
    <property type="entry name" value="Cu_oxidase_CS"/>
</dbReference>
<gene>
    <name evidence="7" type="ORF">ALT_7696</name>
</gene>
<reference evidence="7 8" key="1">
    <citation type="submission" date="2015-11" db="EMBL/GenBank/DDBJ databases">
        <title>Aspergillus lentulus strain IFM 54703T.</title>
        <authorList>
            <person name="Kusuya Y."/>
            <person name="Sakai K."/>
            <person name="Kamei K."/>
            <person name="Takahashi H."/>
            <person name="Yaguchi T."/>
        </authorList>
    </citation>
    <scope>NUCLEOTIDE SEQUENCE [LARGE SCALE GENOMIC DNA]</scope>
    <source>
        <strain evidence="7 8">IFM 54703</strain>
    </source>
</reference>
<name>A0AAN4PP36_ASPLE</name>
<organism evidence="7 8">
    <name type="scientific">Aspergillus lentulus</name>
    <dbReference type="NCBI Taxonomy" id="293939"/>
    <lineage>
        <taxon>Eukaryota</taxon>
        <taxon>Fungi</taxon>
        <taxon>Dikarya</taxon>
        <taxon>Ascomycota</taxon>
        <taxon>Pezizomycotina</taxon>
        <taxon>Eurotiomycetes</taxon>
        <taxon>Eurotiomycetidae</taxon>
        <taxon>Eurotiales</taxon>
        <taxon>Aspergillaceae</taxon>
        <taxon>Aspergillus</taxon>
        <taxon>Aspergillus subgen. Fumigati</taxon>
    </lineage>
</organism>
<evidence type="ECO:0000259" key="5">
    <source>
        <dbReference type="Pfam" id="PF07731"/>
    </source>
</evidence>
<evidence type="ECO:0000313" key="8">
    <source>
        <dbReference type="Proteomes" id="UP000051487"/>
    </source>
</evidence>
<evidence type="ECO:0000256" key="2">
    <source>
        <dbReference type="ARBA" id="ARBA00022723"/>
    </source>
</evidence>
<proteinExistence type="inferred from homology"/>
<feature type="domain" description="Plastocyanin-like" evidence="5">
    <location>
        <begin position="287"/>
        <end position="427"/>
    </location>
</feature>
<evidence type="ECO:0000259" key="6">
    <source>
        <dbReference type="Pfam" id="PF07732"/>
    </source>
</evidence>
<dbReference type="CDD" id="cd13910">
    <property type="entry name" value="CuRO_3_MCO_like_4"/>
    <property type="match status" value="1"/>
</dbReference>
<comment type="similarity">
    <text evidence="1">Belongs to the multicopper oxidase family.</text>
</comment>
<dbReference type="AlphaFoldDB" id="A0AAN4PP36"/>
<dbReference type="InterPro" id="IPR008972">
    <property type="entry name" value="Cupredoxin"/>
</dbReference>
<dbReference type="SUPFAM" id="SSF49503">
    <property type="entry name" value="Cupredoxins"/>
    <property type="match status" value="2"/>
</dbReference>
<evidence type="ECO:0000256" key="3">
    <source>
        <dbReference type="ARBA" id="ARBA00023002"/>
    </source>
</evidence>
<dbReference type="InterPro" id="IPR002355">
    <property type="entry name" value="Cu_oxidase_Cu_BS"/>
</dbReference>
<feature type="domain" description="Plastocyanin-like" evidence="6">
    <location>
        <begin position="1"/>
        <end position="55"/>
    </location>
</feature>
<dbReference type="Proteomes" id="UP000051487">
    <property type="component" value="Unassembled WGS sequence"/>
</dbReference>
<accession>A0AAN4PP36</accession>